<reference evidence="4" key="1">
    <citation type="journal article" date="2017" name="Nature">
        <title>The sunflower genome provides insights into oil metabolism, flowering and Asterid evolution.</title>
        <authorList>
            <person name="Badouin H."/>
            <person name="Gouzy J."/>
            <person name="Grassa C.J."/>
            <person name="Murat F."/>
            <person name="Staton S.E."/>
            <person name="Cottret L."/>
            <person name="Lelandais-Briere C."/>
            <person name="Owens G.L."/>
            <person name="Carrere S."/>
            <person name="Mayjonade B."/>
            <person name="Legrand L."/>
            <person name="Gill N."/>
            <person name="Kane N.C."/>
            <person name="Bowers J.E."/>
            <person name="Hubner S."/>
            <person name="Bellec A."/>
            <person name="Berard A."/>
            <person name="Berges H."/>
            <person name="Blanchet N."/>
            <person name="Boniface M.C."/>
            <person name="Brunel D."/>
            <person name="Catrice O."/>
            <person name="Chaidir N."/>
            <person name="Claudel C."/>
            <person name="Donnadieu C."/>
            <person name="Faraut T."/>
            <person name="Fievet G."/>
            <person name="Helmstetter N."/>
            <person name="King M."/>
            <person name="Knapp S.J."/>
            <person name="Lai Z."/>
            <person name="Le Paslier M.C."/>
            <person name="Lippi Y."/>
            <person name="Lorenzon L."/>
            <person name="Mandel J.R."/>
            <person name="Marage G."/>
            <person name="Marchand G."/>
            <person name="Marquand E."/>
            <person name="Bret-Mestries E."/>
            <person name="Morien E."/>
            <person name="Nambeesan S."/>
            <person name="Nguyen T."/>
            <person name="Pegot-Espagnet P."/>
            <person name="Pouilly N."/>
            <person name="Raftis F."/>
            <person name="Sallet E."/>
            <person name="Schiex T."/>
            <person name="Thomas J."/>
            <person name="Vandecasteele C."/>
            <person name="Vares D."/>
            <person name="Vear F."/>
            <person name="Vautrin S."/>
            <person name="Crespi M."/>
            <person name="Mangin B."/>
            <person name="Burke J.M."/>
            <person name="Salse J."/>
            <person name="Munos S."/>
            <person name="Vincourt P."/>
            <person name="Rieseberg L.H."/>
            <person name="Langlade N.B."/>
        </authorList>
    </citation>
    <scope>NUCLEOTIDE SEQUENCE [LARGE SCALE GENOMIC DNA]</scope>
    <source>
        <strain evidence="4">cv. SF193</strain>
    </source>
</reference>
<evidence type="ECO:0000313" key="3">
    <source>
        <dbReference type="EMBL" id="OTG25028.1"/>
    </source>
</evidence>
<proteinExistence type="predicted"/>
<dbReference type="InParanoid" id="A0A251UNV4"/>
<feature type="region of interest" description="Disordered" evidence="1">
    <location>
        <begin position="48"/>
        <end position="86"/>
    </location>
</feature>
<keyword evidence="4" id="KW-1185">Reference proteome</keyword>
<name>A0A251UNV4_HELAN</name>
<organism evidence="3 4">
    <name type="scientific">Helianthus annuus</name>
    <name type="common">Common sunflower</name>
    <dbReference type="NCBI Taxonomy" id="4232"/>
    <lineage>
        <taxon>Eukaryota</taxon>
        <taxon>Viridiplantae</taxon>
        <taxon>Streptophyta</taxon>
        <taxon>Embryophyta</taxon>
        <taxon>Tracheophyta</taxon>
        <taxon>Spermatophyta</taxon>
        <taxon>Magnoliopsida</taxon>
        <taxon>eudicotyledons</taxon>
        <taxon>Gunneridae</taxon>
        <taxon>Pentapetalae</taxon>
        <taxon>asterids</taxon>
        <taxon>campanulids</taxon>
        <taxon>Asterales</taxon>
        <taxon>Asteraceae</taxon>
        <taxon>Asteroideae</taxon>
        <taxon>Heliantheae alliance</taxon>
        <taxon>Heliantheae</taxon>
        <taxon>Helianthus</taxon>
    </lineage>
</organism>
<keyword evidence="2" id="KW-0472">Membrane</keyword>
<accession>A0A251UNV4</accession>
<dbReference type="Proteomes" id="UP000215914">
    <property type="component" value="Chromosome 5"/>
</dbReference>
<evidence type="ECO:0000256" key="1">
    <source>
        <dbReference type="SAM" id="MobiDB-lite"/>
    </source>
</evidence>
<evidence type="ECO:0000313" key="4">
    <source>
        <dbReference type="Proteomes" id="UP000215914"/>
    </source>
</evidence>
<dbReference type="EMBL" id="CM007894">
    <property type="protein sequence ID" value="OTG25028.1"/>
    <property type="molecule type" value="Genomic_DNA"/>
</dbReference>
<feature type="transmembrane region" description="Helical" evidence="2">
    <location>
        <begin position="20"/>
        <end position="40"/>
    </location>
</feature>
<sequence>MCKHPESNPDSRIVAAINSLAKHYIFVILTAILDTTLFYTHNTFRKPLHSPEEKAHTGELTTRRSYENDSEITPGTQLDSLPPATGRSYVELAGDIRSSNGNRITFVIRLRIDDAMKTD</sequence>
<feature type="compositionally biased region" description="Basic and acidic residues" evidence="1">
    <location>
        <begin position="49"/>
        <end position="67"/>
    </location>
</feature>
<gene>
    <name evidence="3" type="ORF">HannXRQ_Chr05g0143201</name>
</gene>
<evidence type="ECO:0000256" key="2">
    <source>
        <dbReference type="SAM" id="Phobius"/>
    </source>
</evidence>
<dbReference type="AlphaFoldDB" id="A0A251UNV4"/>
<keyword evidence="2" id="KW-0812">Transmembrane</keyword>
<protein>
    <submittedName>
        <fullName evidence="3">Uncharacterized protein</fullName>
    </submittedName>
</protein>
<keyword evidence="2" id="KW-1133">Transmembrane helix</keyword>